<comment type="caution">
    <text evidence="4">The sequence shown here is derived from an EMBL/GenBank/DDBJ whole genome shotgun (WGS) entry which is preliminary data.</text>
</comment>
<evidence type="ECO:0000313" key="5">
    <source>
        <dbReference type="Proteomes" id="UP000256321"/>
    </source>
</evidence>
<organism evidence="4 5">
    <name type="scientific">Parabacteroides acidifaciens</name>
    <dbReference type="NCBI Taxonomy" id="2290935"/>
    <lineage>
        <taxon>Bacteria</taxon>
        <taxon>Pseudomonadati</taxon>
        <taxon>Bacteroidota</taxon>
        <taxon>Bacteroidia</taxon>
        <taxon>Bacteroidales</taxon>
        <taxon>Tannerellaceae</taxon>
        <taxon>Parabacteroides</taxon>
    </lineage>
</organism>
<dbReference type="SMART" id="SM00047">
    <property type="entry name" value="LYZ2"/>
    <property type="match status" value="1"/>
</dbReference>
<evidence type="ECO:0000313" key="3">
    <source>
        <dbReference type="EMBL" id="MBC8603937.1"/>
    </source>
</evidence>
<dbReference type="GO" id="GO:0004040">
    <property type="term" value="F:amidase activity"/>
    <property type="evidence" value="ECO:0007669"/>
    <property type="project" value="InterPro"/>
</dbReference>
<sequence>MEKGEFVKGYGGAARMAGELYGMNPVVILAQAAIESGWGESTLAVKYHNFFGITGYGVTNAYWHGGKTDLGSGGLLFRRYDTPEHSFLDFARLVFTAYPQAAAVSAYPAAYAQEIAYSRYISEVNGDNRAAYRKMLVSIARQIQLLISN</sequence>
<dbReference type="InterPro" id="IPR051056">
    <property type="entry name" value="Glycosyl_Hydrolase_73"/>
</dbReference>
<dbReference type="Proteomes" id="UP000629596">
    <property type="component" value="Unassembled WGS sequence"/>
</dbReference>
<gene>
    <name evidence="4" type="ORF">DWU89_20240</name>
    <name evidence="3" type="ORF">H8784_19720</name>
</gene>
<evidence type="ECO:0000313" key="4">
    <source>
        <dbReference type="EMBL" id="RDU47319.1"/>
    </source>
</evidence>
<dbReference type="PANTHER" id="PTHR33308:SF9">
    <property type="entry name" value="PEPTIDOGLYCAN HYDROLASE FLGJ"/>
    <property type="match status" value="1"/>
</dbReference>
<dbReference type="Pfam" id="PF01832">
    <property type="entry name" value="Glucosaminidase"/>
    <property type="match status" value="1"/>
</dbReference>
<keyword evidence="1" id="KW-0378">Hydrolase</keyword>
<dbReference type="EMBL" id="JACRTI010000107">
    <property type="protein sequence ID" value="MBC8603937.1"/>
    <property type="molecule type" value="Genomic_DNA"/>
</dbReference>
<reference evidence="4 5" key="1">
    <citation type="submission" date="2018-07" db="EMBL/GenBank/DDBJ databases">
        <title>Parabacteroides acidifaciens nov. sp., isolated from human feces.</title>
        <authorList>
            <person name="Wang Y.J."/>
        </authorList>
    </citation>
    <scope>NUCLEOTIDE SEQUENCE [LARGE SCALE GENOMIC DNA]</scope>
    <source>
        <strain evidence="4 5">426-9</strain>
    </source>
</reference>
<dbReference type="PANTHER" id="PTHR33308">
    <property type="entry name" value="PEPTIDOGLYCAN HYDROLASE FLGJ"/>
    <property type="match status" value="1"/>
</dbReference>
<feature type="domain" description="Mannosyl-glycoprotein endo-beta-N-acetylglucosamidase-like" evidence="2">
    <location>
        <begin position="3"/>
        <end position="133"/>
    </location>
</feature>
<reference evidence="3 6" key="2">
    <citation type="submission" date="2020-08" db="EMBL/GenBank/DDBJ databases">
        <title>Genome public.</title>
        <authorList>
            <person name="Liu C."/>
            <person name="Sun Q."/>
        </authorList>
    </citation>
    <scope>NUCLEOTIDE SEQUENCE [LARGE SCALE GENOMIC DNA]</scope>
    <source>
        <strain evidence="3 6">426_9</strain>
    </source>
</reference>
<keyword evidence="6" id="KW-1185">Reference proteome</keyword>
<dbReference type="Gene3D" id="1.10.530.10">
    <property type="match status" value="1"/>
</dbReference>
<dbReference type="Proteomes" id="UP000256321">
    <property type="component" value="Unassembled WGS sequence"/>
</dbReference>
<evidence type="ECO:0000313" key="6">
    <source>
        <dbReference type="Proteomes" id="UP000629596"/>
    </source>
</evidence>
<protein>
    <submittedName>
        <fullName evidence="3 4">Glucosaminidase</fullName>
    </submittedName>
</protein>
<dbReference type="AlphaFoldDB" id="A0A3D8H8L2"/>
<dbReference type="EMBL" id="QREV01000107">
    <property type="protein sequence ID" value="RDU47319.1"/>
    <property type="molecule type" value="Genomic_DNA"/>
</dbReference>
<evidence type="ECO:0000256" key="1">
    <source>
        <dbReference type="ARBA" id="ARBA00022801"/>
    </source>
</evidence>
<dbReference type="RefSeq" id="WP_115501431.1">
    <property type="nucleotide sequence ID" value="NZ_JACRTI010000107.1"/>
</dbReference>
<proteinExistence type="predicted"/>
<accession>A0A3D8H8L2</accession>
<name>A0A3D8H8L2_9BACT</name>
<dbReference type="InterPro" id="IPR002901">
    <property type="entry name" value="MGlyc_endo_b_GlcNAc-like_dom"/>
</dbReference>
<evidence type="ECO:0000259" key="2">
    <source>
        <dbReference type="SMART" id="SM00047"/>
    </source>
</evidence>